<evidence type="ECO:0000256" key="2">
    <source>
        <dbReference type="ARBA" id="ARBA00012483"/>
    </source>
</evidence>
<dbReference type="Gene3D" id="3.30.40.10">
    <property type="entry name" value="Zinc/RING finger domain, C3HC4 (zinc finger)"/>
    <property type="match status" value="1"/>
</dbReference>
<dbReference type="AlphaFoldDB" id="A0A2G9GYU1"/>
<name>A0A2G9GYU1_9LAMI</name>
<accession>A0A2G9GYU1</accession>
<protein>
    <recommendedName>
        <fullName evidence="2">RING-type E3 ubiquitin transferase</fullName>
        <ecNumber evidence="2">2.3.2.27</ecNumber>
    </recommendedName>
</protein>
<keyword evidence="6" id="KW-0833">Ubl conjugation pathway</keyword>
<keyword evidence="4" id="KW-0479">Metal-binding</keyword>
<dbReference type="Proteomes" id="UP000231279">
    <property type="component" value="Unassembled WGS sequence"/>
</dbReference>
<reference evidence="12" key="3">
    <citation type="journal article" date="2018" name="Gigascience">
        <title>Genome assembly of the pink ipe (Handroanthus impetiginosus, Bignoniaceae), a highly-valued ecologically keystone neotropical timber forest tree.</title>
        <authorList>
            <person name="Silva-Junior O.B."/>
            <person name="Novaes E."/>
            <person name="Grattapaglia D."/>
            <person name="Collevatti R.G."/>
        </authorList>
    </citation>
    <scope>NUCLEOTIDE SEQUENCE [LARGE SCALE GENOMIC DNA]</scope>
    <source>
        <strain evidence="12">UFG-1</strain>
        <tissue evidence="12">Leaf</tissue>
    </source>
</reference>
<dbReference type="SUPFAM" id="SSF57850">
    <property type="entry name" value="RING/U-box"/>
    <property type="match status" value="1"/>
</dbReference>
<evidence type="ECO:0000313" key="12">
    <source>
        <dbReference type="EMBL" id="PIN10453.1"/>
    </source>
</evidence>
<evidence type="ECO:0000256" key="4">
    <source>
        <dbReference type="ARBA" id="ARBA00022723"/>
    </source>
</evidence>
<dbReference type="InterPro" id="IPR013083">
    <property type="entry name" value="Znf_RING/FYVE/PHD"/>
</dbReference>
<dbReference type="PANTHER" id="PTHR22937">
    <property type="entry name" value="E3 UBIQUITIN-PROTEIN LIGASE RNF165"/>
    <property type="match status" value="1"/>
</dbReference>
<evidence type="ECO:0000313" key="11">
    <source>
        <dbReference type="EMBL" id="PIM97469.1"/>
    </source>
</evidence>
<dbReference type="Pfam" id="PF13639">
    <property type="entry name" value="zf-RING_2"/>
    <property type="match status" value="1"/>
</dbReference>
<evidence type="ECO:0000256" key="7">
    <source>
        <dbReference type="ARBA" id="ARBA00022833"/>
    </source>
</evidence>
<feature type="region of interest" description="Disordered" evidence="9">
    <location>
        <begin position="1"/>
        <end position="27"/>
    </location>
</feature>
<dbReference type="PROSITE" id="PS50089">
    <property type="entry name" value="ZF_RING_2"/>
    <property type="match status" value="1"/>
</dbReference>
<dbReference type="OrthoDB" id="912690at2759"/>
<evidence type="ECO:0000256" key="3">
    <source>
        <dbReference type="ARBA" id="ARBA00022679"/>
    </source>
</evidence>
<evidence type="ECO:0000259" key="10">
    <source>
        <dbReference type="PROSITE" id="PS50089"/>
    </source>
</evidence>
<evidence type="ECO:0000256" key="8">
    <source>
        <dbReference type="PROSITE-ProRule" id="PRU00175"/>
    </source>
</evidence>
<evidence type="ECO:0000256" key="1">
    <source>
        <dbReference type="ARBA" id="ARBA00000900"/>
    </source>
</evidence>
<evidence type="ECO:0000256" key="5">
    <source>
        <dbReference type="ARBA" id="ARBA00022771"/>
    </source>
</evidence>
<dbReference type="SMART" id="SM00184">
    <property type="entry name" value="RING"/>
    <property type="match status" value="1"/>
</dbReference>
<dbReference type="EMBL" id="NKXS01009645">
    <property type="protein sequence ID" value="PIM97469.1"/>
    <property type="molecule type" value="Genomic_DNA"/>
</dbReference>
<dbReference type="EMBL" id="NKXS01003221">
    <property type="protein sequence ID" value="PIN10453.1"/>
    <property type="molecule type" value="Genomic_DNA"/>
</dbReference>
<feature type="domain" description="RING-type" evidence="10">
    <location>
        <begin position="178"/>
        <end position="220"/>
    </location>
</feature>
<organism evidence="12 13">
    <name type="scientific">Handroanthus impetiginosus</name>
    <dbReference type="NCBI Taxonomy" id="429701"/>
    <lineage>
        <taxon>Eukaryota</taxon>
        <taxon>Viridiplantae</taxon>
        <taxon>Streptophyta</taxon>
        <taxon>Embryophyta</taxon>
        <taxon>Tracheophyta</taxon>
        <taxon>Spermatophyta</taxon>
        <taxon>Magnoliopsida</taxon>
        <taxon>eudicotyledons</taxon>
        <taxon>Gunneridae</taxon>
        <taxon>Pentapetalae</taxon>
        <taxon>asterids</taxon>
        <taxon>lamiids</taxon>
        <taxon>Lamiales</taxon>
        <taxon>Bignoniaceae</taxon>
        <taxon>Crescentiina</taxon>
        <taxon>Tabebuia alliance</taxon>
        <taxon>Handroanthus</taxon>
    </lineage>
</organism>
<sequence>MAAQHQYALTFSPASDGVRRTRRSQPPQGPAYVFSAFALQSFHPAPQDVANGMPSAYQYPSNYQDFGPYEVGTYTFGFNYYYNWNHAPVFTQPMQSNNRYQHQIPNLQEYGVVWMQRGVFVQADETWVLDGIGQETEEDSMILGDDCLSEEVVSKSLKTRNGNHEDVGKDKDEEPRICVVCQDDLCQESHTIGVLDCGHEFHACCIKKWLRRKNNCPLCKAVAIVHR</sequence>
<reference evidence="12" key="1">
    <citation type="submission" date="2017-07" db="EMBL/GenBank/DDBJ databases">
        <authorList>
            <person name="Sun Z.S."/>
            <person name="Albrecht U."/>
            <person name="Echele G."/>
            <person name="Lee C.C."/>
        </authorList>
    </citation>
    <scope>NUCLEOTIDE SEQUENCE</scope>
    <source>
        <strain evidence="12">UFG-1</strain>
        <tissue evidence="12">Leaf</tissue>
    </source>
</reference>
<keyword evidence="7" id="KW-0862">Zinc</keyword>
<keyword evidence="13" id="KW-1185">Reference proteome</keyword>
<dbReference type="GO" id="GO:0061630">
    <property type="term" value="F:ubiquitin protein ligase activity"/>
    <property type="evidence" value="ECO:0007669"/>
    <property type="project" value="UniProtKB-EC"/>
</dbReference>
<proteinExistence type="predicted"/>
<evidence type="ECO:0000256" key="9">
    <source>
        <dbReference type="SAM" id="MobiDB-lite"/>
    </source>
</evidence>
<dbReference type="EC" id="2.3.2.27" evidence="2"/>
<evidence type="ECO:0000313" key="13">
    <source>
        <dbReference type="Proteomes" id="UP000231279"/>
    </source>
</evidence>
<dbReference type="GO" id="GO:0008270">
    <property type="term" value="F:zinc ion binding"/>
    <property type="evidence" value="ECO:0007669"/>
    <property type="project" value="UniProtKB-KW"/>
</dbReference>
<comment type="catalytic activity">
    <reaction evidence="1">
        <text>S-ubiquitinyl-[E2 ubiquitin-conjugating enzyme]-L-cysteine + [acceptor protein]-L-lysine = [E2 ubiquitin-conjugating enzyme]-L-cysteine + N(6)-ubiquitinyl-[acceptor protein]-L-lysine.</text>
        <dbReference type="EC" id="2.3.2.27"/>
    </reaction>
</comment>
<keyword evidence="5 8" id="KW-0863">Zinc-finger</keyword>
<dbReference type="InterPro" id="IPR001841">
    <property type="entry name" value="Znf_RING"/>
</dbReference>
<evidence type="ECO:0000256" key="6">
    <source>
        <dbReference type="ARBA" id="ARBA00022786"/>
    </source>
</evidence>
<gene>
    <name evidence="12" type="ORF">CDL12_16959</name>
    <name evidence="11" type="ORF">CDL12_30062</name>
</gene>
<dbReference type="STRING" id="429701.A0A2G9GYU1"/>
<dbReference type="InterPro" id="IPR045191">
    <property type="entry name" value="MBR1/2-like"/>
</dbReference>
<dbReference type="PANTHER" id="PTHR22937:SF163">
    <property type="entry name" value="RING-TYPE E3 UBIQUITIN TRANSFERASE"/>
    <property type="match status" value="1"/>
</dbReference>
<keyword evidence="3" id="KW-0808">Transferase</keyword>
<reference evidence="13" key="2">
    <citation type="journal article" date="2018" name="Gigascience">
        <title>Genome assembly of the Pink Ipe (Handroanthus impetiginosus, Bignoniaceae), a highly valued, ecologically keystone Neotropical timber forest tree.</title>
        <authorList>
            <person name="Silva-Junior O.B."/>
            <person name="Grattapaglia D."/>
            <person name="Novaes E."/>
            <person name="Collevatti R.G."/>
        </authorList>
    </citation>
    <scope>NUCLEOTIDE SEQUENCE [LARGE SCALE GENOMIC DNA]</scope>
    <source>
        <strain evidence="13">cv. UFG-1</strain>
    </source>
</reference>
<comment type="caution">
    <text evidence="12">The sequence shown here is derived from an EMBL/GenBank/DDBJ whole genome shotgun (WGS) entry which is preliminary data.</text>
</comment>